<evidence type="ECO:0008006" key="4">
    <source>
        <dbReference type="Google" id="ProtNLM"/>
    </source>
</evidence>
<evidence type="ECO:0000256" key="1">
    <source>
        <dbReference type="SAM" id="Phobius"/>
    </source>
</evidence>
<evidence type="ECO:0000313" key="2">
    <source>
        <dbReference type="EMBL" id="PRI10200.1"/>
    </source>
</evidence>
<dbReference type="Proteomes" id="UP000238650">
    <property type="component" value="Unassembled WGS sequence"/>
</dbReference>
<dbReference type="AlphaFoldDB" id="A0A2S9QKT7"/>
<sequence length="164" mass="18296">MVLYLIHSRGHSLLRWLLVLFNVFLAVERAVSNEVLGSIRESTGIETSALVGTVLIVLLFALVALVTVTPLKHAGWAWLTYAGSLTFPLYLMHEYWGWWAIGLVDPVAGKWLALLAAFGISFACAVAIERWVERPLRPRIRRSLQWSLDDRGLRSGRPSGVASQ</sequence>
<gene>
    <name evidence="2" type="ORF">B4915_12365</name>
</gene>
<feature type="transmembrane region" description="Helical" evidence="1">
    <location>
        <begin position="47"/>
        <end position="68"/>
    </location>
</feature>
<dbReference type="EMBL" id="MWZD01000022">
    <property type="protein sequence ID" value="PRI10200.1"/>
    <property type="molecule type" value="Genomic_DNA"/>
</dbReference>
<accession>A0A2S9QKT7</accession>
<feature type="transmembrane region" description="Helical" evidence="1">
    <location>
        <begin position="75"/>
        <end position="91"/>
    </location>
</feature>
<keyword evidence="1" id="KW-0812">Transmembrane</keyword>
<name>A0A2S9QKT7_9MICO</name>
<keyword evidence="1" id="KW-0472">Membrane</keyword>
<reference evidence="2 3" key="1">
    <citation type="journal article" date="2017" name="New Microbes New Infect">
        <title>Genome sequence of 'Leucobacter massiliensis' sp. nov. isolated from human pharynx after travel to the 2014 Hajj.</title>
        <authorList>
            <person name="Leangapichart T."/>
            <person name="Gautret P."/>
            <person name="Nguyen T.T."/>
            <person name="Armstrong N."/>
            <person name="Rolain J.M."/>
        </authorList>
    </citation>
    <scope>NUCLEOTIDE SEQUENCE [LARGE SCALE GENOMIC DNA]</scope>
    <source>
        <strain evidence="2 3">122RC15</strain>
    </source>
</reference>
<keyword evidence="1" id="KW-1133">Transmembrane helix</keyword>
<comment type="caution">
    <text evidence="2">The sequence shown here is derived from an EMBL/GenBank/DDBJ whole genome shotgun (WGS) entry which is preliminary data.</text>
</comment>
<feature type="transmembrane region" description="Helical" evidence="1">
    <location>
        <begin position="111"/>
        <end position="132"/>
    </location>
</feature>
<keyword evidence="3" id="KW-1185">Reference proteome</keyword>
<evidence type="ECO:0000313" key="3">
    <source>
        <dbReference type="Proteomes" id="UP000238650"/>
    </source>
</evidence>
<protein>
    <recommendedName>
        <fullName evidence="4">Acyltransferase 3 domain-containing protein</fullName>
    </recommendedName>
</protein>
<organism evidence="2 3">
    <name type="scientific">Leucobacter massiliensis</name>
    <dbReference type="NCBI Taxonomy" id="1686285"/>
    <lineage>
        <taxon>Bacteria</taxon>
        <taxon>Bacillati</taxon>
        <taxon>Actinomycetota</taxon>
        <taxon>Actinomycetes</taxon>
        <taxon>Micrococcales</taxon>
        <taxon>Microbacteriaceae</taxon>
        <taxon>Leucobacter</taxon>
    </lineage>
</organism>
<proteinExistence type="predicted"/>
<feature type="transmembrane region" description="Helical" evidence="1">
    <location>
        <begin position="12"/>
        <end position="27"/>
    </location>
</feature>